<sequence length="27" mass="3113">MSVRQLERIFFTKAVIPSKCPSSLVFK</sequence>
<proteinExistence type="predicted"/>
<evidence type="ECO:0000313" key="1">
    <source>
        <dbReference type="EMBL" id="JAH31297.1"/>
    </source>
</evidence>
<name>A0A0E9RR62_ANGAN</name>
<organism evidence="1">
    <name type="scientific">Anguilla anguilla</name>
    <name type="common">European freshwater eel</name>
    <name type="synonym">Muraena anguilla</name>
    <dbReference type="NCBI Taxonomy" id="7936"/>
    <lineage>
        <taxon>Eukaryota</taxon>
        <taxon>Metazoa</taxon>
        <taxon>Chordata</taxon>
        <taxon>Craniata</taxon>
        <taxon>Vertebrata</taxon>
        <taxon>Euteleostomi</taxon>
        <taxon>Actinopterygii</taxon>
        <taxon>Neopterygii</taxon>
        <taxon>Teleostei</taxon>
        <taxon>Anguilliformes</taxon>
        <taxon>Anguillidae</taxon>
        <taxon>Anguilla</taxon>
    </lineage>
</organism>
<accession>A0A0E9RR62</accession>
<reference evidence="1" key="2">
    <citation type="journal article" date="2015" name="Fish Shellfish Immunol.">
        <title>Early steps in the European eel (Anguilla anguilla)-Vibrio vulnificus interaction in the gills: Role of the RtxA13 toxin.</title>
        <authorList>
            <person name="Callol A."/>
            <person name="Pajuelo D."/>
            <person name="Ebbesson L."/>
            <person name="Teles M."/>
            <person name="MacKenzie S."/>
            <person name="Amaro C."/>
        </authorList>
    </citation>
    <scope>NUCLEOTIDE SEQUENCE</scope>
</reference>
<dbReference type="AlphaFoldDB" id="A0A0E9RR62"/>
<dbReference type="EMBL" id="GBXM01077280">
    <property type="protein sequence ID" value="JAH31297.1"/>
    <property type="molecule type" value="Transcribed_RNA"/>
</dbReference>
<reference evidence="1" key="1">
    <citation type="submission" date="2014-11" db="EMBL/GenBank/DDBJ databases">
        <authorList>
            <person name="Amaro Gonzalez C."/>
        </authorList>
    </citation>
    <scope>NUCLEOTIDE SEQUENCE</scope>
</reference>
<protein>
    <submittedName>
        <fullName evidence="1">Uncharacterized protein</fullName>
    </submittedName>
</protein>